<accession>A0A8X8VU50</accession>
<feature type="region of interest" description="Disordered" evidence="1">
    <location>
        <begin position="297"/>
        <end position="324"/>
    </location>
</feature>
<organism evidence="2">
    <name type="scientific">Salvia splendens</name>
    <name type="common">Scarlet sage</name>
    <dbReference type="NCBI Taxonomy" id="180675"/>
    <lineage>
        <taxon>Eukaryota</taxon>
        <taxon>Viridiplantae</taxon>
        <taxon>Streptophyta</taxon>
        <taxon>Embryophyta</taxon>
        <taxon>Tracheophyta</taxon>
        <taxon>Spermatophyta</taxon>
        <taxon>Magnoliopsida</taxon>
        <taxon>eudicotyledons</taxon>
        <taxon>Gunneridae</taxon>
        <taxon>Pentapetalae</taxon>
        <taxon>asterids</taxon>
        <taxon>lamiids</taxon>
        <taxon>Lamiales</taxon>
        <taxon>Lamiaceae</taxon>
        <taxon>Nepetoideae</taxon>
        <taxon>Mentheae</taxon>
        <taxon>Salviinae</taxon>
        <taxon>Salvia</taxon>
        <taxon>Salvia subgen. Calosphace</taxon>
        <taxon>core Calosphace</taxon>
    </lineage>
</organism>
<feature type="compositionally biased region" description="Basic and acidic residues" evidence="1">
    <location>
        <begin position="569"/>
        <end position="581"/>
    </location>
</feature>
<dbReference type="Proteomes" id="UP000298416">
    <property type="component" value="Unassembled WGS sequence"/>
</dbReference>
<feature type="region of interest" description="Disordered" evidence="1">
    <location>
        <begin position="227"/>
        <end position="278"/>
    </location>
</feature>
<dbReference type="AlphaFoldDB" id="A0A8X8VU50"/>
<feature type="compositionally biased region" description="Polar residues" evidence="1">
    <location>
        <begin position="486"/>
        <end position="504"/>
    </location>
</feature>
<reference evidence="2" key="1">
    <citation type="submission" date="2018-01" db="EMBL/GenBank/DDBJ databases">
        <authorList>
            <person name="Mao J.F."/>
        </authorList>
    </citation>
    <scope>NUCLEOTIDE SEQUENCE</scope>
    <source>
        <strain evidence="2">Huo1</strain>
        <tissue evidence="2">Leaf</tissue>
    </source>
</reference>
<comment type="caution">
    <text evidence="2">The sequence shown here is derived from an EMBL/GenBank/DDBJ whole genome shotgun (WGS) entry which is preliminary data.</text>
</comment>
<dbReference type="EMBL" id="PNBA02001094">
    <property type="protein sequence ID" value="KAG6382415.1"/>
    <property type="molecule type" value="Genomic_DNA"/>
</dbReference>
<name>A0A8X8VU50_SALSN</name>
<feature type="region of interest" description="Disordered" evidence="1">
    <location>
        <begin position="403"/>
        <end position="515"/>
    </location>
</feature>
<feature type="compositionally biased region" description="Low complexity" evidence="1">
    <location>
        <begin position="146"/>
        <end position="155"/>
    </location>
</feature>
<feature type="compositionally biased region" description="Basic and acidic residues" evidence="1">
    <location>
        <begin position="505"/>
        <end position="515"/>
    </location>
</feature>
<feature type="region of interest" description="Disordered" evidence="1">
    <location>
        <begin position="561"/>
        <end position="599"/>
    </location>
</feature>
<gene>
    <name evidence="2" type="ORF">SASPL_157923</name>
</gene>
<feature type="region of interest" description="Disordered" evidence="1">
    <location>
        <begin position="78"/>
        <end position="98"/>
    </location>
</feature>
<proteinExistence type="predicted"/>
<feature type="compositionally biased region" description="Basic and acidic residues" evidence="1">
    <location>
        <begin position="454"/>
        <end position="466"/>
    </location>
</feature>
<evidence type="ECO:0000313" key="2">
    <source>
        <dbReference type="EMBL" id="KAG6382415.1"/>
    </source>
</evidence>
<protein>
    <submittedName>
        <fullName evidence="2">Uncharacterized protein</fullName>
    </submittedName>
</protein>
<feature type="compositionally biased region" description="Polar residues" evidence="1">
    <location>
        <begin position="156"/>
        <end position="170"/>
    </location>
</feature>
<reference evidence="2" key="2">
    <citation type="submission" date="2020-08" db="EMBL/GenBank/DDBJ databases">
        <title>Plant Genome Project.</title>
        <authorList>
            <person name="Zhang R.-G."/>
        </authorList>
    </citation>
    <scope>NUCLEOTIDE SEQUENCE</scope>
    <source>
        <strain evidence="2">Huo1</strain>
        <tissue evidence="2">Leaf</tissue>
    </source>
</reference>
<feature type="compositionally biased region" description="Basic and acidic residues" evidence="1">
    <location>
        <begin position="235"/>
        <end position="247"/>
    </location>
</feature>
<keyword evidence="3" id="KW-1185">Reference proteome</keyword>
<evidence type="ECO:0000313" key="3">
    <source>
        <dbReference type="Proteomes" id="UP000298416"/>
    </source>
</evidence>
<feature type="compositionally biased region" description="Basic and acidic residues" evidence="1">
    <location>
        <begin position="171"/>
        <end position="181"/>
    </location>
</feature>
<feature type="compositionally biased region" description="Polar residues" evidence="1">
    <location>
        <begin position="265"/>
        <end position="278"/>
    </location>
</feature>
<evidence type="ECO:0000256" key="1">
    <source>
        <dbReference type="SAM" id="MobiDB-lite"/>
    </source>
</evidence>
<feature type="region of interest" description="Disordered" evidence="1">
    <location>
        <begin position="123"/>
        <end position="181"/>
    </location>
</feature>
<sequence>MVTHWASFWRTTSVYGGMRPSMAASPDTDGIARLLSLLPDGWREWATMVADKYIITAYPAYDLVGDFPRFLTLRRQGSQDVPASGSPKQGHLGNQLGAGLRGHRRHAHLLCWTPLSPWRQSVRRRRLPEKREAPAADSEEDEEEGPPVVAPVGSSRLQSITVPSSYSHIRSATEADHPDMGRRMVRVDDIWPHLRKAGNEAVPPALTEESSEDPHLLWEWACGEDENNPILVNSEEERVPKRERSPDSDSDSDSDDIRDCGYYTPSGSGAATGKVASSWSWRRATQQAAAMLVEELRTPPNSAEGEKTMEEGVPADWTPKFPSRRGASPEEYVRAYQTYQRCYGDSLGEFLAHNQRLWWDAAIHGSVTGYDGIARLLSLLPDGWREWATMVADKYIITAYPAYDLDPPAPREPGRPSQWESEAGPSRQPVGSRTPRAPPARPPSMRDPTFPMEAAREAQEAARKGEAPAADSEKDEEEGPPVVTPVGSSRLQSITVPSSYSHIRSATEADHPDMGRRMVRVDDIWPHLRKAGNEAVPPALTEESSEDPHLLWEWACGEDENNPILVNSEEERVPKRERSPDSDSDSDSDDIRDCGYYTPSGSGFGHNMAGTRLPLDLTWGTRQKPVRVLDATGCMAASAWQGLIPASIAEELDTLLRTVQARTQGREQDLTRQLSARNCAQ</sequence>